<dbReference type="PANTHER" id="PTHR43384">
    <property type="entry name" value="SEPTUM SITE-DETERMINING PROTEIN MIND HOMOLOG, CHLOROPLASTIC-RELATED"/>
    <property type="match status" value="1"/>
</dbReference>
<dbReference type="Proteomes" id="UP000632535">
    <property type="component" value="Unassembled WGS sequence"/>
</dbReference>
<feature type="region of interest" description="Disordered" evidence="3">
    <location>
        <begin position="130"/>
        <end position="175"/>
    </location>
</feature>
<dbReference type="PANTHER" id="PTHR43384:SF6">
    <property type="entry name" value="SEPTUM SITE-DETERMINING PROTEIN MIND HOMOLOG, CHLOROPLASTIC"/>
    <property type="match status" value="1"/>
</dbReference>
<dbReference type="Gene3D" id="3.40.50.300">
    <property type="entry name" value="P-loop containing nucleotide triphosphate hydrolases"/>
    <property type="match status" value="1"/>
</dbReference>
<feature type="region of interest" description="Disordered" evidence="3">
    <location>
        <begin position="204"/>
        <end position="234"/>
    </location>
</feature>
<keyword evidence="5" id="KW-1185">Reference proteome</keyword>
<name>A0ABQ2B5Z0_9MICO</name>
<organism evidence="4 5">
    <name type="scientific">Isoptericola cucumis</name>
    <dbReference type="NCBI Taxonomy" id="1776856"/>
    <lineage>
        <taxon>Bacteria</taxon>
        <taxon>Bacillati</taxon>
        <taxon>Actinomycetota</taxon>
        <taxon>Actinomycetes</taxon>
        <taxon>Micrococcales</taxon>
        <taxon>Promicromonosporaceae</taxon>
        <taxon>Isoptericola</taxon>
    </lineage>
</organism>
<evidence type="ECO:0000256" key="3">
    <source>
        <dbReference type="SAM" id="MobiDB-lite"/>
    </source>
</evidence>
<proteinExistence type="predicted"/>
<feature type="compositionally biased region" description="Low complexity" evidence="3">
    <location>
        <begin position="145"/>
        <end position="158"/>
    </location>
</feature>
<gene>
    <name evidence="4" type="ORF">GCM10007368_22760</name>
</gene>
<reference evidence="5" key="1">
    <citation type="journal article" date="2019" name="Int. J. Syst. Evol. Microbiol.">
        <title>The Global Catalogue of Microorganisms (GCM) 10K type strain sequencing project: providing services to taxonomists for standard genome sequencing and annotation.</title>
        <authorList>
            <consortium name="The Broad Institute Genomics Platform"/>
            <consortium name="The Broad Institute Genome Sequencing Center for Infectious Disease"/>
            <person name="Wu L."/>
            <person name="Ma J."/>
        </authorList>
    </citation>
    <scope>NUCLEOTIDE SEQUENCE [LARGE SCALE GENOMIC DNA]</scope>
    <source>
        <strain evidence="5">CCM 8653</strain>
    </source>
</reference>
<keyword evidence="2" id="KW-0067">ATP-binding</keyword>
<comment type="caution">
    <text evidence="4">The sequence shown here is derived from an EMBL/GenBank/DDBJ whole genome shotgun (WGS) entry which is preliminary data.</text>
</comment>
<evidence type="ECO:0000313" key="4">
    <source>
        <dbReference type="EMBL" id="GGI08756.1"/>
    </source>
</evidence>
<dbReference type="SUPFAM" id="SSF52540">
    <property type="entry name" value="P-loop containing nucleoside triphosphate hydrolases"/>
    <property type="match status" value="1"/>
</dbReference>
<dbReference type="InterPro" id="IPR050625">
    <property type="entry name" value="ParA/MinD_ATPase"/>
</dbReference>
<dbReference type="RefSeq" id="WP_188523830.1">
    <property type="nucleotide sequence ID" value="NZ_BMDG01000007.1"/>
</dbReference>
<dbReference type="InterPro" id="IPR027417">
    <property type="entry name" value="P-loop_NTPase"/>
</dbReference>
<accession>A0ABQ2B5Z0</accession>
<evidence type="ECO:0000256" key="1">
    <source>
        <dbReference type="ARBA" id="ARBA00022741"/>
    </source>
</evidence>
<feature type="compositionally biased region" description="Gly residues" evidence="3">
    <location>
        <begin position="217"/>
        <end position="226"/>
    </location>
</feature>
<dbReference type="EMBL" id="BMDG01000007">
    <property type="protein sequence ID" value="GGI08756.1"/>
    <property type="molecule type" value="Genomic_DNA"/>
</dbReference>
<keyword evidence="1" id="KW-0547">Nucleotide-binding</keyword>
<evidence type="ECO:0000256" key="2">
    <source>
        <dbReference type="ARBA" id="ARBA00022840"/>
    </source>
</evidence>
<protein>
    <submittedName>
        <fullName evidence="4">Pilus biosynthesis protein CpaE</fullName>
    </submittedName>
</protein>
<evidence type="ECO:0000313" key="5">
    <source>
        <dbReference type="Proteomes" id="UP000632535"/>
    </source>
</evidence>
<feature type="compositionally biased region" description="Basic residues" evidence="3">
    <location>
        <begin position="206"/>
        <end position="216"/>
    </location>
</feature>
<sequence>MAASLTVLSAVRGPAETDVVLALGAPGSGITVTRRCGDVAELLAASAAGAGAVAVVSADLPGLDRDTVGRLHADGVRVVVLGDAASPADRLRAVGVDVVVERFDEAHLVAAVREAATVVVTGGPGRSAVAEPEAGMLLGRGGRDAGPAADDGPAPGSAADDDSDDGTVPGGRHGRVVAVWGPVGAPGRTTTAVELAAALAGLGARSARRGRRRHGAGRGPGHGADQGSGHEAGPALLVDADTYGSSVAARLGLLDDAPGLAAAARAASQGTLDLPTLARHSPVVAGSMRVLTGITRAARWPELSASALEVVFERARELADWTVVDCGPLLEADELLMYDTHAPQRNAATLAALEAADVVVVVGAADPVGIQRLVRGLEDLAEVPVPVAAPRVVVANRVRASAVGPQPEAAVRDALARYAGVDDLSVVPDDPTSLDAAVLVGRTLAEHAPGSPAREAVAALADRVRGLAREPGSAGAGSARAAATVGG</sequence>